<sequence length="67" mass="7569">MIIVRVGTVPVAQYYPMLNCPKCTSARTVKNGRIHNGKQRFLCQECGRQFVEQPTKKVIDPMNTGTD</sequence>
<dbReference type="Proteomes" id="UP000651156">
    <property type="component" value="Unassembled WGS sequence"/>
</dbReference>
<proteinExistence type="predicted"/>
<organism evidence="2 3">
    <name type="scientific">Gloeocapsopsis crepidinum LEGE 06123</name>
    <dbReference type="NCBI Taxonomy" id="588587"/>
    <lineage>
        <taxon>Bacteria</taxon>
        <taxon>Bacillati</taxon>
        <taxon>Cyanobacteriota</taxon>
        <taxon>Cyanophyceae</taxon>
        <taxon>Oscillatoriophycideae</taxon>
        <taxon>Chroococcales</taxon>
        <taxon>Chroococcaceae</taxon>
        <taxon>Gloeocapsopsis</taxon>
    </lineage>
</organism>
<dbReference type="RefSeq" id="WP_193934150.1">
    <property type="nucleotide sequence ID" value="NZ_CAWPMZ010000102.1"/>
</dbReference>
<name>A0ABR9UWQ0_9CHRO</name>
<dbReference type="InterPro" id="IPR003220">
    <property type="entry name" value="InsA_N_dom_Znf"/>
</dbReference>
<accession>A0ABR9UWQ0</accession>
<gene>
    <name evidence="2" type="ORF">IQ230_20760</name>
</gene>
<protein>
    <submittedName>
        <fullName evidence="2">IS1 family transposase</fullName>
    </submittedName>
</protein>
<evidence type="ECO:0000259" key="1">
    <source>
        <dbReference type="Pfam" id="PF03811"/>
    </source>
</evidence>
<evidence type="ECO:0000313" key="3">
    <source>
        <dbReference type="Proteomes" id="UP000651156"/>
    </source>
</evidence>
<dbReference type="Pfam" id="PF03811">
    <property type="entry name" value="Zn_ribbon_InsA"/>
    <property type="match status" value="1"/>
</dbReference>
<evidence type="ECO:0000313" key="2">
    <source>
        <dbReference type="EMBL" id="MBE9192738.1"/>
    </source>
</evidence>
<dbReference type="EMBL" id="JADEWN010000064">
    <property type="protein sequence ID" value="MBE9192738.1"/>
    <property type="molecule type" value="Genomic_DNA"/>
</dbReference>
<comment type="caution">
    <text evidence="2">The sequence shown here is derived from an EMBL/GenBank/DDBJ whole genome shotgun (WGS) entry which is preliminary data.</text>
</comment>
<feature type="domain" description="InsA N-terminal zinc ribbon" evidence="1">
    <location>
        <begin position="19"/>
        <end position="46"/>
    </location>
</feature>
<reference evidence="2 3" key="1">
    <citation type="submission" date="2020-10" db="EMBL/GenBank/DDBJ databases">
        <authorList>
            <person name="Castelo-Branco R."/>
            <person name="Eusebio N."/>
            <person name="Adriana R."/>
            <person name="Vieira A."/>
            <person name="Brugerolle De Fraissinette N."/>
            <person name="Rezende De Castro R."/>
            <person name="Schneider M.P."/>
            <person name="Vasconcelos V."/>
            <person name="Leao P.N."/>
        </authorList>
    </citation>
    <scope>NUCLEOTIDE SEQUENCE [LARGE SCALE GENOMIC DNA]</scope>
    <source>
        <strain evidence="2 3">LEGE 06123</strain>
    </source>
</reference>
<keyword evidence="3" id="KW-1185">Reference proteome</keyword>